<organism evidence="2 3">
    <name type="scientific">Nocardia thailandica</name>
    <dbReference type="NCBI Taxonomy" id="257275"/>
    <lineage>
        <taxon>Bacteria</taxon>
        <taxon>Bacillati</taxon>
        <taxon>Actinomycetota</taxon>
        <taxon>Actinomycetes</taxon>
        <taxon>Mycobacteriales</taxon>
        <taxon>Nocardiaceae</taxon>
        <taxon>Nocardia</taxon>
    </lineage>
</organism>
<dbReference type="EMBL" id="JBIAMX010000002">
    <property type="protein sequence ID" value="MFF0541979.1"/>
    <property type="molecule type" value="Genomic_DNA"/>
</dbReference>
<dbReference type="SMART" id="SM00849">
    <property type="entry name" value="Lactamase_B"/>
    <property type="match status" value="1"/>
</dbReference>
<name>A0ABW6PHV8_9NOCA</name>
<dbReference type="Gene3D" id="3.60.15.10">
    <property type="entry name" value="Ribonuclease Z/Hydroxyacylglutathione hydrolase-like"/>
    <property type="match status" value="1"/>
</dbReference>
<evidence type="ECO:0000259" key="1">
    <source>
        <dbReference type="SMART" id="SM00849"/>
    </source>
</evidence>
<protein>
    <submittedName>
        <fullName evidence="2">MBL fold metallo-hydrolase</fullName>
    </submittedName>
</protein>
<evidence type="ECO:0000313" key="2">
    <source>
        <dbReference type="EMBL" id="MFF0541979.1"/>
    </source>
</evidence>
<dbReference type="Proteomes" id="UP001601444">
    <property type="component" value="Unassembled WGS sequence"/>
</dbReference>
<gene>
    <name evidence="2" type="ORF">ACFYTF_03995</name>
</gene>
<dbReference type="PANTHER" id="PTHR46233">
    <property type="entry name" value="HYDROXYACYLGLUTATHIONE HYDROLASE GLOC"/>
    <property type="match status" value="1"/>
</dbReference>
<dbReference type="RefSeq" id="WP_387699013.1">
    <property type="nucleotide sequence ID" value="NZ_JBIAMX010000002.1"/>
</dbReference>
<comment type="caution">
    <text evidence="2">The sequence shown here is derived from an EMBL/GenBank/DDBJ whole genome shotgun (WGS) entry which is preliminary data.</text>
</comment>
<dbReference type="CDD" id="cd06262">
    <property type="entry name" value="metallo-hydrolase-like_MBL-fold"/>
    <property type="match status" value="1"/>
</dbReference>
<feature type="domain" description="Metallo-beta-lactamase" evidence="1">
    <location>
        <begin position="37"/>
        <end position="204"/>
    </location>
</feature>
<reference evidence="2 3" key="1">
    <citation type="submission" date="2024-10" db="EMBL/GenBank/DDBJ databases">
        <title>The Natural Products Discovery Center: Release of the First 8490 Sequenced Strains for Exploring Actinobacteria Biosynthetic Diversity.</title>
        <authorList>
            <person name="Kalkreuter E."/>
            <person name="Kautsar S.A."/>
            <person name="Yang D."/>
            <person name="Bader C.D."/>
            <person name="Teijaro C.N."/>
            <person name="Fluegel L."/>
            <person name="Davis C.M."/>
            <person name="Simpson J.R."/>
            <person name="Lauterbach L."/>
            <person name="Steele A.D."/>
            <person name="Gui C."/>
            <person name="Meng S."/>
            <person name="Li G."/>
            <person name="Viehrig K."/>
            <person name="Ye F."/>
            <person name="Su P."/>
            <person name="Kiefer A.F."/>
            <person name="Nichols A."/>
            <person name="Cepeda A.J."/>
            <person name="Yan W."/>
            <person name="Fan B."/>
            <person name="Jiang Y."/>
            <person name="Adhikari A."/>
            <person name="Zheng C.-J."/>
            <person name="Schuster L."/>
            <person name="Cowan T.M."/>
            <person name="Smanski M.J."/>
            <person name="Chevrette M.G."/>
            <person name="De Carvalho L.P.S."/>
            <person name="Shen B."/>
        </authorList>
    </citation>
    <scope>NUCLEOTIDE SEQUENCE [LARGE SCALE GENOMIC DNA]</scope>
    <source>
        <strain evidence="2 3">NPDC004045</strain>
    </source>
</reference>
<dbReference type="InterPro" id="IPR051453">
    <property type="entry name" value="MBL_Glyoxalase_II"/>
</dbReference>
<dbReference type="Pfam" id="PF00753">
    <property type="entry name" value="Lactamase_B"/>
    <property type="match status" value="1"/>
</dbReference>
<sequence>MVLVDRLYTGHVEPGGAAQQRDVPGARIFKISVGPMDNNAYLVQSVATGATVLIDAANEPERILELTAQETLGELELIVTTHRHPDHWQGLTEVHKTVNAPTAAHPLDAEQLPVTPDRLLHDGDRIAVGDLVFEIIHLRGHTPGSVALALVDGAGRTHLFTGDSLFPGGVGKTHSGADFESLLTDVTTKLFDRYPDDTVVYPGHGDDTTLGIERPHLPAWRDRGW</sequence>
<dbReference type="SUPFAM" id="SSF56281">
    <property type="entry name" value="Metallo-hydrolase/oxidoreductase"/>
    <property type="match status" value="1"/>
</dbReference>
<accession>A0ABW6PHV8</accession>
<evidence type="ECO:0000313" key="3">
    <source>
        <dbReference type="Proteomes" id="UP001601444"/>
    </source>
</evidence>
<dbReference type="InterPro" id="IPR001279">
    <property type="entry name" value="Metallo-B-lactamas"/>
</dbReference>
<proteinExistence type="predicted"/>
<dbReference type="PANTHER" id="PTHR46233:SF1">
    <property type="entry name" value="CONSERVED PROTEIN"/>
    <property type="match status" value="1"/>
</dbReference>
<dbReference type="InterPro" id="IPR036866">
    <property type="entry name" value="RibonucZ/Hydroxyglut_hydro"/>
</dbReference>
<keyword evidence="3" id="KW-1185">Reference proteome</keyword>